<organism evidence="7 8">
    <name type="scientific">Venturia nashicola</name>
    <dbReference type="NCBI Taxonomy" id="86259"/>
    <lineage>
        <taxon>Eukaryota</taxon>
        <taxon>Fungi</taxon>
        <taxon>Dikarya</taxon>
        <taxon>Ascomycota</taxon>
        <taxon>Pezizomycotina</taxon>
        <taxon>Dothideomycetes</taxon>
        <taxon>Pleosporomycetidae</taxon>
        <taxon>Venturiales</taxon>
        <taxon>Venturiaceae</taxon>
        <taxon>Venturia</taxon>
    </lineage>
</organism>
<comment type="subcellular location">
    <subcellularLocation>
        <location evidence="1">Membrane</location>
        <topology evidence="1">Multi-pass membrane protein</topology>
    </subcellularLocation>
</comment>
<dbReference type="PANTHER" id="PTHR23502">
    <property type="entry name" value="MAJOR FACILITATOR SUPERFAMILY"/>
    <property type="match status" value="1"/>
</dbReference>
<feature type="transmembrane region" description="Helical" evidence="6">
    <location>
        <begin position="431"/>
        <end position="454"/>
    </location>
</feature>
<feature type="transmembrane region" description="Helical" evidence="6">
    <location>
        <begin position="145"/>
        <end position="166"/>
    </location>
</feature>
<dbReference type="Proteomes" id="UP000298493">
    <property type="component" value="Unassembled WGS sequence"/>
</dbReference>
<keyword evidence="2 6" id="KW-0812">Transmembrane</keyword>
<reference evidence="7 8" key="1">
    <citation type="submission" date="2019-04" db="EMBL/GenBank/DDBJ databases">
        <title>High contiguity whole genome sequence and gene annotation resource for two Venturia nashicola isolates.</title>
        <authorList>
            <person name="Prokchorchik M."/>
            <person name="Won K."/>
            <person name="Lee Y."/>
            <person name="Choi E.D."/>
            <person name="Segonzac C."/>
            <person name="Sohn K.H."/>
        </authorList>
    </citation>
    <scope>NUCLEOTIDE SEQUENCE [LARGE SCALE GENOMIC DNA]</scope>
    <source>
        <strain evidence="7 8">PRI2</strain>
    </source>
</reference>
<proteinExistence type="predicted"/>
<dbReference type="GO" id="GO:0005886">
    <property type="term" value="C:plasma membrane"/>
    <property type="evidence" value="ECO:0007669"/>
    <property type="project" value="TreeGrafter"/>
</dbReference>
<dbReference type="InterPro" id="IPR011701">
    <property type="entry name" value="MFS"/>
</dbReference>
<dbReference type="GO" id="GO:0022857">
    <property type="term" value="F:transmembrane transporter activity"/>
    <property type="evidence" value="ECO:0007669"/>
    <property type="project" value="InterPro"/>
</dbReference>
<dbReference type="Pfam" id="PF07690">
    <property type="entry name" value="MFS_1"/>
    <property type="match status" value="1"/>
</dbReference>
<feature type="transmembrane region" description="Helical" evidence="6">
    <location>
        <begin position="298"/>
        <end position="323"/>
    </location>
</feature>
<feature type="region of interest" description="Disordered" evidence="5">
    <location>
        <begin position="238"/>
        <end position="269"/>
    </location>
</feature>
<evidence type="ECO:0000313" key="7">
    <source>
        <dbReference type="EMBL" id="TID16375.1"/>
    </source>
</evidence>
<keyword evidence="4 6" id="KW-0472">Membrane</keyword>
<evidence type="ECO:0000256" key="3">
    <source>
        <dbReference type="ARBA" id="ARBA00022989"/>
    </source>
</evidence>
<name>A0A4Z1P5W6_9PEZI</name>
<evidence type="ECO:0000256" key="2">
    <source>
        <dbReference type="ARBA" id="ARBA00022692"/>
    </source>
</evidence>
<evidence type="ECO:0000256" key="6">
    <source>
        <dbReference type="SAM" id="Phobius"/>
    </source>
</evidence>
<dbReference type="SUPFAM" id="SSF103473">
    <property type="entry name" value="MFS general substrate transporter"/>
    <property type="match status" value="1"/>
</dbReference>
<feature type="transmembrane region" description="Helical" evidence="6">
    <location>
        <begin position="343"/>
        <end position="363"/>
    </location>
</feature>
<accession>A0A4Z1P5W6</accession>
<feature type="transmembrane region" description="Helical" evidence="6">
    <location>
        <begin position="172"/>
        <end position="192"/>
    </location>
</feature>
<dbReference type="OrthoDB" id="5215911at2759"/>
<dbReference type="Gene3D" id="1.20.1250.20">
    <property type="entry name" value="MFS general substrate transporter like domains"/>
    <property type="match status" value="1"/>
</dbReference>
<feature type="transmembrane region" description="Helical" evidence="6">
    <location>
        <begin position="34"/>
        <end position="55"/>
    </location>
</feature>
<evidence type="ECO:0000256" key="5">
    <source>
        <dbReference type="SAM" id="MobiDB-lite"/>
    </source>
</evidence>
<keyword evidence="3 6" id="KW-1133">Transmembrane helix</keyword>
<evidence type="ECO:0000256" key="4">
    <source>
        <dbReference type="ARBA" id="ARBA00023136"/>
    </source>
</evidence>
<feature type="transmembrane region" description="Helical" evidence="6">
    <location>
        <begin position="67"/>
        <end position="90"/>
    </location>
</feature>
<evidence type="ECO:0000313" key="8">
    <source>
        <dbReference type="Proteomes" id="UP000298493"/>
    </source>
</evidence>
<protein>
    <submittedName>
        <fullName evidence="7">Putative MFS transporter</fullName>
    </submittedName>
</protein>
<sequence>MPTGIPYCGGATVLVPQPTDDPNDPLNWSLGWKVSAILASSMVAFSQGFGPLALAPMFGDYIEAFHCTLAEAVQFTGVCILVLGFSNFIWVPISTSFGRRPVLLFSSILCTGCVYGELARRPETLQPAVITDIFFLHDRGKWNTLYWIVYMGSLMVGSIISGSMVLHVGWRSFWWFNVGLLGLTSLMVAFMFPETKIHRPDPSELNKPSPINSEEKFSTRDYEKAGVNATMTENIAIDQATTADSTGPKDNGLVKTDTAARDPYLGKGGPKKSQWTLFQPNAHPYKSILLDLWTLWKLFAFPIVEFASFVVSWSCSSFLTINLTQTQTFAAPPYNFSMQTTGFTNFAILVGAFIGLATTGPLSDWVSTRAMKKNGGGIKSSGHGRRSSSSALLVRLQARRWQFVRLITVNKNVWGYGFGKFITPWAEEKEFFAPIMTNAALITLWCLFGILFYYQGKTFRRWSKNSKVHRM</sequence>
<dbReference type="InterPro" id="IPR036259">
    <property type="entry name" value="MFS_trans_sf"/>
</dbReference>
<comment type="caution">
    <text evidence="7">The sequence shown here is derived from an EMBL/GenBank/DDBJ whole genome shotgun (WGS) entry which is preliminary data.</text>
</comment>
<gene>
    <name evidence="7" type="ORF">E6O75_ATG11493</name>
</gene>
<dbReference type="PANTHER" id="PTHR23502:SF149">
    <property type="entry name" value="TRANSPORTER, PUTATIVE-RELATED"/>
    <property type="match status" value="1"/>
</dbReference>
<keyword evidence="8" id="KW-1185">Reference proteome</keyword>
<dbReference type="STRING" id="86259.A0A4Z1P5W6"/>
<evidence type="ECO:0000256" key="1">
    <source>
        <dbReference type="ARBA" id="ARBA00004141"/>
    </source>
</evidence>
<dbReference type="AlphaFoldDB" id="A0A4Z1P5W6"/>
<dbReference type="EMBL" id="SNSC02000018">
    <property type="protein sequence ID" value="TID16375.1"/>
    <property type="molecule type" value="Genomic_DNA"/>
</dbReference>